<name>A0A2N7PMI9_9BACT</name>
<sequence>MEFIKVTWQGLIDKNGKTCERFNKTYLNIESALRKLDPLISNLGIKIILEKKELTEEEFEKDPLSSNRVFINGEPIEDILNLKIGESICCGTCKGLECRTILEDKKETEEIPEKYIITALFAKIREKF</sequence>
<evidence type="ECO:0000313" key="1">
    <source>
        <dbReference type="EMBL" id="PMP66489.1"/>
    </source>
</evidence>
<dbReference type="GO" id="GO:0016301">
    <property type="term" value="F:kinase activity"/>
    <property type="evidence" value="ECO:0007669"/>
    <property type="project" value="UniProtKB-KW"/>
</dbReference>
<comment type="caution">
    <text evidence="1">The sequence shown here is derived from an EMBL/GenBank/DDBJ whole genome shotgun (WGS) entry which is preliminary data.</text>
</comment>
<keyword evidence="1" id="KW-0418">Kinase</keyword>
<dbReference type="Pfam" id="PF10865">
    <property type="entry name" value="DUF2703"/>
    <property type="match status" value="1"/>
</dbReference>
<dbReference type="Proteomes" id="UP000235460">
    <property type="component" value="Unassembled WGS sequence"/>
</dbReference>
<reference evidence="1 2" key="1">
    <citation type="submission" date="2018-01" db="EMBL/GenBank/DDBJ databases">
        <title>Metagenomic assembled genomes from two thermal pools in the Uzon Caldera, Kamchatka, Russia.</title>
        <authorList>
            <person name="Wilkins L."/>
            <person name="Ettinger C."/>
        </authorList>
    </citation>
    <scope>NUCLEOTIDE SEQUENCE [LARGE SCALE GENOMIC DNA]</scope>
    <source>
        <strain evidence="1">ZAV-08</strain>
    </source>
</reference>
<accession>A0A2N7PMI9</accession>
<evidence type="ECO:0000313" key="2">
    <source>
        <dbReference type="Proteomes" id="UP000235460"/>
    </source>
</evidence>
<dbReference type="InterPro" id="IPR021219">
    <property type="entry name" value="DUF2703"/>
</dbReference>
<gene>
    <name evidence="1" type="ORF">C0190_05575</name>
</gene>
<dbReference type="AlphaFoldDB" id="A0A2N7PMI9"/>
<organism evidence="1 2">
    <name type="scientific">Thermodesulfobacterium geofontis</name>
    <dbReference type="NCBI Taxonomy" id="1295609"/>
    <lineage>
        <taxon>Bacteria</taxon>
        <taxon>Pseudomonadati</taxon>
        <taxon>Thermodesulfobacteriota</taxon>
        <taxon>Thermodesulfobacteria</taxon>
        <taxon>Thermodesulfobacteriales</taxon>
        <taxon>Thermodesulfobacteriaceae</taxon>
        <taxon>Thermodesulfobacterium</taxon>
    </lineage>
</organism>
<dbReference type="EMBL" id="PNIK01000076">
    <property type="protein sequence ID" value="PMP66489.1"/>
    <property type="molecule type" value="Genomic_DNA"/>
</dbReference>
<proteinExistence type="predicted"/>
<protein>
    <submittedName>
        <fullName evidence="1">Heavy metal sensor signal transduction histidine kinase</fullName>
    </submittedName>
</protein>
<keyword evidence="1" id="KW-0808">Transferase</keyword>